<dbReference type="Proteomes" id="UP000002498">
    <property type="component" value="Unassembled WGS sequence"/>
</dbReference>
<evidence type="ECO:0000313" key="2">
    <source>
        <dbReference type="EMBL" id="KHO11442.1"/>
    </source>
</evidence>
<feature type="chain" id="PRO_5002096459" evidence="1">
    <location>
        <begin position="20"/>
        <end position="71"/>
    </location>
</feature>
<keyword evidence="1" id="KW-0732">Signal</keyword>
<dbReference type="HOGENOM" id="CLU_2812949_0_0_1"/>
<dbReference type="RefSeq" id="XP_011411205.1">
    <property type="nucleotide sequence ID" value="XM_011412903.1"/>
</dbReference>
<dbReference type="GeneID" id="23632406"/>
<feature type="signal peptide" evidence="1">
    <location>
        <begin position="1"/>
        <end position="19"/>
    </location>
</feature>
<proteinExistence type="predicted"/>
<organism evidence="2 3">
    <name type="scientific">Metarhizium robertsii (strain ARSEF 23 / ATCC MYA-3075)</name>
    <name type="common">Metarhizium anisopliae (strain ARSEF 23)</name>
    <dbReference type="NCBI Taxonomy" id="655844"/>
    <lineage>
        <taxon>Eukaryota</taxon>
        <taxon>Fungi</taxon>
        <taxon>Dikarya</taxon>
        <taxon>Ascomycota</taxon>
        <taxon>Pezizomycotina</taxon>
        <taxon>Sordariomycetes</taxon>
        <taxon>Hypocreomycetidae</taxon>
        <taxon>Hypocreales</taxon>
        <taxon>Clavicipitaceae</taxon>
        <taxon>Metarhizium</taxon>
    </lineage>
</organism>
<dbReference type="KEGG" id="maj:MAA_10958"/>
<dbReference type="OrthoDB" id="4938633at2759"/>
<accession>A0A0B2XIW7</accession>
<gene>
    <name evidence="2" type="ORF">MAA_10958</name>
</gene>
<dbReference type="AlphaFoldDB" id="A0A0B2XIW7"/>
<dbReference type="EMBL" id="ADNJ02000003">
    <property type="protein sequence ID" value="KHO11442.1"/>
    <property type="molecule type" value="Genomic_DNA"/>
</dbReference>
<evidence type="ECO:0000256" key="1">
    <source>
        <dbReference type="SAM" id="SignalP"/>
    </source>
</evidence>
<keyword evidence="3" id="KW-1185">Reference proteome</keyword>
<sequence>MHFNAVLVGLAALVSLSFAQDQTNCYTIKNWGSKIHDCGQCDEGYKFSYTQSFCDIGFQCCEGVCCRQEQQ</sequence>
<name>A0A0B2XIW7_METRA</name>
<reference evidence="2 3" key="1">
    <citation type="journal article" date="2011" name="PLoS Genet.">
        <title>Genome sequencing and comparative transcriptomics of the model entomopathogenic fungi Metarhizium anisopliae and M. acridum.</title>
        <authorList>
            <person name="Gao Q."/>
            <person name="Jin K."/>
            <person name="Ying S.H."/>
            <person name="Zhang Y."/>
            <person name="Xiao G."/>
            <person name="Shang Y."/>
            <person name="Duan Z."/>
            <person name="Hu X."/>
            <person name="Xie X.Q."/>
            <person name="Zhou G."/>
            <person name="Peng G."/>
            <person name="Luo Z."/>
            <person name="Huang W."/>
            <person name="Wang B."/>
            <person name="Fang W."/>
            <person name="Wang S."/>
            <person name="Zhong Y."/>
            <person name="Ma L.J."/>
            <person name="St Leger R.J."/>
            <person name="Zhao G.P."/>
            <person name="Pei Y."/>
            <person name="Feng M.G."/>
            <person name="Xia Y."/>
            <person name="Wang C."/>
        </authorList>
    </citation>
    <scope>NUCLEOTIDE SEQUENCE [LARGE SCALE GENOMIC DNA]</scope>
    <source>
        <strain evidence="3">ARSEF 23 / ATCC MYA-3075</strain>
    </source>
</reference>
<reference evidence="2 3" key="2">
    <citation type="journal article" date="2014" name="Proc. Natl. Acad. Sci. U.S.A.">
        <title>Trajectory and genomic determinants of fungal-pathogen speciation and host adaptation.</title>
        <authorList>
            <person name="Hu X."/>
            <person name="Xiao G."/>
            <person name="Zheng P."/>
            <person name="Shang Y."/>
            <person name="Su Y."/>
            <person name="Zhang X."/>
            <person name="Liu X."/>
            <person name="Zhan S."/>
            <person name="St Leger R.J."/>
            <person name="Wang C."/>
        </authorList>
    </citation>
    <scope>GENOME REANNOTATION</scope>
    <source>
        <strain evidence="3">ARSEF 23 / ATCC MYA-3075</strain>
    </source>
</reference>
<comment type="caution">
    <text evidence="2">The sequence shown here is derived from an EMBL/GenBank/DDBJ whole genome shotgun (WGS) entry which is preliminary data.</text>
</comment>
<protein>
    <submittedName>
        <fullName evidence="2">GDP/GTP exchange factor</fullName>
    </submittedName>
</protein>
<evidence type="ECO:0000313" key="3">
    <source>
        <dbReference type="Proteomes" id="UP000002498"/>
    </source>
</evidence>